<evidence type="ECO:0000256" key="1">
    <source>
        <dbReference type="SAM" id="MobiDB-lite"/>
    </source>
</evidence>
<protein>
    <submittedName>
        <fullName evidence="2">(northern house mosquito) hypothetical protein</fullName>
    </submittedName>
</protein>
<organism evidence="2">
    <name type="scientific">Culex pipiens</name>
    <name type="common">House mosquito</name>
    <dbReference type="NCBI Taxonomy" id="7175"/>
    <lineage>
        <taxon>Eukaryota</taxon>
        <taxon>Metazoa</taxon>
        <taxon>Ecdysozoa</taxon>
        <taxon>Arthropoda</taxon>
        <taxon>Hexapoda</taxon>
        <taxon>Insecta</taxon>
        <taxon>Pterygota</taxon>
        <taxon>Neoptera</taxon>
        <taxon>Endopterygota</taxon>
        <taxon>Diptera</taxon>
        <taxon>Nematocera</taxon>
        <taxon>Culicoidea</taxon>
        <taxon>Culicidae</taxon>
        <taxon>Culicinae</taxon>
        <taxon>Culicini</taxon>
        <taxon>Culex</taxon>
        <taxon>Culex</taxon>
    </lineage>
</organism>
<accession>A0A8D8ANN9</accession>
<reference evidence="2" key="1">
    <citation type="submission" date="2021-05" db="EMBL/GenBank/DDBJ databases">
        <authorList>
            <person name="Alioto T."/>
            <person name="Alioto T."/>
            <person name="Gomez Garrido J."/>
        </authorList>
    </citation>
    <scope>NUCLEOTIDE SEQUENCE</scope>
</reference>
<proteinExistence type="predicted"/>
<dbReference type="EMBL" id="HBUE01207724">
    <property type="protein sequence ID" value="CAG6532996.1"/>
    <property type="molecule type" value="Transcribed_RNA"/>
</dbReference>
<dbReference type="EMBL" id="HBUE01036426">
    <property type="protein sequence ID" value="CAG6458919.1"/>
    <property type="molecule type" value="Transcribed_RNA"/>
</dbReference>
<dbReference type="EMBL" id="HBUE01036427">
    <property type="protein sequence ID" value="CAG6458920.1"/>
    <property type="molecule type" value="Transcribed_RNA"/>
</dbReference>
<dbReference type="EMBL" id="HBUE01314036">
    <property type="protein sequence ID" value="CAG6584869.1"/>
    <property type="molecule type" value="Transcribed_RNA"/>
</dbReference>
<evidence type="ECO:0000313" key="2">
    <source>
        <dbReference type="EMBL" id="CAG6458920.1"/>
    </source>
</evidence>
<sequence>MDLTTTNYQPPEDETIYGQHSLQPAPVPSLQEFLGQTYRILYGDEYHPNYDRQLRKFVTHLVEVPPDTEQDDDDDELEDEFQLTIDEDNRVELVIDVKVLFDEEIGEEMNAKDRAELETSSLIQQIHVILYESDKKGEVEEDVREE</sequence>
<dbReference type="AlphaFoldDB" id="A0A8D8ANN9"/>
<name>A0A8D8ANN9_CULPI</name>
<feature type="region of interest" description="Disordered" evidence="1">
    <location>
        <begin position="1"/>
        <end position="20"/>
    </location>
</feature>
<dbReference type="EMBL" id="HBUE01036425">
    <property type="protein sequence ID" value="CAG6458918.1"/>
    <property type="molecule type" value="Transcribed_RNA"/>
</dbReference>